<evidence type="ECO:0000259" key="10">
    <source>
        <dbReference type="PROSITE" id="PS51194"/>
    </source>
</evidence>
<dbReference type="PANTHER" id="PTHR24031">
    <property type="entry name" value="RNA HELICASE"/>
    <property type="match status" value="1"/>
</dbReference>
<organism evidence="12">
    <name type="scientific">Micromonas pusilla (strain CCMP1545)</name>
    <name type="common">Picoplanktonic green alga</name>
    <dbReference type="NCBI Taxonomy" id="564608"/>
    <lineage>
        <taxon>Eukaryota</taxon>
        <taxon>Viridiplantae</taxon>
        <taxon>Chlorophyta</taxon>
        <taxon>Mamiellophyceae</taxon>
        <taxon>Mamiellales</taxon>
        <taxon>Mamiellaceae</taxon>
        <taxon>Micromonas</taxon>
    </lineage>
</organism>
<keyword evidence="1 6" id="KW-0547">Nucleotide-binding</keyword>
<dbReference type="PROSITE" id="PS51192">
    <property type="entry name" value="HELICASE_ATP_BIND_1"/>
    <property type="match status" value="1"/>
</dbReference>
<dbReference type="SMART" id="SM00487">
    <property type="entry name" value="DEXDc"/>
    <property type="match status" value="1"/>
</dbReference>
<evidence type="ECO:0000256" key="7">
    <source>
        <dbReference type="RuleBase" id="RU365068"/>
    </source>
</evidence>
<keyword evidence="3 6" id="KW-0347">Helicase</keyword>
<comment type="catalytic activity">
    <reaction evidence="7">
        <text>ATP + H2O = ADP + phosphate + H(+)</text>
        <dbReference type="Rhea" id="RHEA:13065"/>
        <dbReference type="ChEBI" id="CHEBI:15377"/>
        <dbReference type="ChEBI" id="CHEBI:15378"/>
        <dbReference type="ChEBI" id="CHEBI:30616"/>
        <dbReference type="ChEBI" id="CHEBI:43474"/>
        <dbReference type="ChEBI" id="CHEBI:456216"/>
        <dbReference type="EC" id="3.6.4.13"/>
    </reaction>
</comment>
<feature type="non-terminal residue" evidence="11">
    <location>
        <position position="535"/>
    </location>
</feature>
<dbReference type="Pfam" id="PF00271">
    <property type="entry name" value="Helicase_C"/>
    <property type="match status" value="1"/>
</dbReference>
<dbReference type="AlphaFoldDB" id="C1MVK5"/>
<dbReference type="SMART" id="SM00490">
    <property type="entry name" value="HELICc"/>
    <property type="match status" value="1"/>
</dbReference>
<dbReference type="InterPro" id="IPR000629">
    <property type="entry name" value="RNA-helicase_DEAD-box_CS"/>
</dbReference>
<dbReference type="STRING" id="564608.C1MVK5"/>
<accession>C1MVK5</accession>
<dbReference type="SMART" id="SM01178">
    <property type="entry name" value="DUF4217"/>
    <property type="match status" value="1"/>
</dbReference>
<keyword evidence="4 6" id="KW-0067">ATP-binding</keyword>
<dbReference type="EC" id="3.6.4.13" evidence="7"/>
<keyword evidence="2 6" id="KW-0378">Hydrolase</keyword>
<comment type="similarity">
    <text evidence="6">Belongs to the DEAD box helicase family.</text>
</comment>
<proteinExistence type="inferred from homology"/>
<dbReference type="GO" id="GO:0003723">
    <property type="term" value="F:RNA binding"/>
    <property type="evidence" value="ECO:0007669"/>
    <property type="project" value="UniProtKB-UniRule"/>
</dbReference>
<evidence type="ECO:0000256" key="5">
    <source>
        <dbReference type="ARBA" id="ARBA00022884"/>
    </source>
</evidence>
<dbReference type="GO" id="GO:0003724">
    <property type="term" value="F:RNA helicase activity"/>
    <property type="evidence" value="ECO:0007669"/>
    <property type="project" value="UniProtKB-EC"/>
</dbReference>
<keyword evidence="5 7" id="KW-0694">RNA-binding</keyword>
<dbReference type="Gene3D" id="3.40.50.300">
    <property type="entry name" value="P-loop containing nucleotide triphosphate hydrolases"/>
    <property type="match status" value="2"/>
</dbReference>
<dbReference type="InterPro" id="IPR027417">
    <property type="entry name" value="P-loop_NTPase"/>
</dbReference>
<feature type="region of interest" description="Disordered" evidence="8">
    <location>
        <begin position="1"/>
        <end position="22"/>
    </location>
</feature>
<gene>
    <name evidence="11" type="ORF">MICPUCDRAFT_18446</name>
</gene>
<evidence type="ECO:0000256" key="1">
    <source>
        <dbReference type="ARBA" id="ARBA00022741"/>
    </source>
</evidence>
<keyword evidence="12" id="KW-1185">Reference proteome</keyword>
<evidence type="ECO:0000313" key="12">
    <source>
        <dbReference type="Proteomes" id="UP000001876"/>
    </source>
</evidence>
<dbReference type="InterPro" id="IPR001650">
    <property type="entry name" value="Helicase_C-like"/>
</dbReference>
<comment type="function">
    <text evidence="7">RNA helicase.</text>
</comment>
<comment type="domain">
    <text evidence="7">The Q motif is unique to and characteristic of the DEAD box family of RNA helicases and controls ATP binding and hydrolysis.</text>
</comment>
<sequence length="535" mass="58054">MGEEETAPGPTRRDAEGPRFSALRPSLRPESLEVLRSRGFERATPVQAAAIGLLAGNKDVAVEACTGSGKTLAFVLPLVEILSRAESRFRPHQVGAVVVSPTRELAKQIFDVAAPFLRTIPRTSPPMLLVGGTDPARDVRGFDDDGACCLVGTPGRLDDVMIRAKTMDLKRVELLVLDEADRLLSMGFQKTLSAIIGRLPKQRRTGLFSATQTEEVEELARAGLRNPVRVTVRCAAANAAAAAGAPPSSAAARGKLPSQLKLTYETCHYDERLWRLKTFLSEKLRADAKVIVYFLTCACVDYYHTALSAGGPADPLAGDDDDGVRPAAGATDAVVALHGKMKQAQREAALSAFAATTTGACLLCTDVAARGLDIPGVDWVIQFDAPQDPAAFVHRVGRTARMGREGSSLLYVSPHEESYLEFLRVRHIKSPESAEGGRAVCAALRAHSEKNREAMEKGVRAFVSYARGYKEHHCRFIFRFKELPLARLARAMGLLRLPRMKEIRKASKASLAGFEESSVDPDGVPFADKARERQR</sequence>
<feature type="region of interest" description="Disordered" evidence="8">
    <location>
        <begin position="510"/>
        <end position="535"/>
    </location>
</feature>
<protein>
    <recommendedName>
        <fullName evidence="7">ATP-dependent RNA helicase</fullName>
        <ecNumber evidence="7">3.6.4.13</ecNumber>
    </recommendedName>
</protein>
<feature type="domain" description="Helicase C-terminal" evidence="10">
    <location>
        <begin position="275"/>
        <end position="452"/>
    </location>
</feature>
<dbReference type="RefSeq" id="XP_003059768.1">
    <property type="nucleotide sequence ID" value="XM_003059722.1"/>
</dbReference>
<evidence type="ECO:0000313" key="11">
    <source>
        <dbReference type="EMBL" id="EEH55720.1"/>
    </source>
</evidence>
<dbReference type="KEGG" id="mpp:MICPUCDRAFT_18446"/>
<evidence type="ECO:0000259" key="9">
    <source>
        <dbReference type="PROSITE" id="PS51192"/>
    </source>
</evidence>
<dbReference type="eggNOG" id="KOG0345">
    <property type="taxonomic scope" value="Eukaryota"/>
</dbReference>
<evidence type="ECO:0000256" key="3">
    <source>
        <dbReference type="ARBA" id="ARBA00022806"/>
    </source>
</evidence>
<dbReference type="InterPro" id="IPR011545">
    <property type="entry name" value="DEAD/DEAH_box_helicase_dom"/>
</dbReference>
<dbReference type="SUPFAM" id="SSF52540">
    <property type="entry name" value="P-loop containing nucleoside triphosphate hydrolases"/>
    <property type="match status" value="1"/>
</dbReference>
<evidence type="ECO:0000256" key="2">
    <source>
        <dbReference type="ARBA" id="ARBA00022801"/>
    </source>
</evidence>
<dbReference type="GeneID" id="9685492"/>
<dbReference type="PROSITE" id="PS51194">
    <property type="entry name" value="HELICASE_CTER"/>
    <property type="match status" value="1"/>
</dbReference>
<feature type="domain" description="Helicase ATP-binding" evidence="9">
    <location>
        <begin position="51"/>
        <end position="230"/>
    </location>
</feature>
<name>C1MVK5_MICPC</name>
<evidence type="ECO:0000256" key="6">
    <source>
        <dbReference type="RuleBase" id="RU000492"/>
    </source>
</evidence>
<dbReference type="OMA" id="AYKEHEC"/>
<dbReference type="Pfam" id="PF13959">
    <property type="entry name" value="CTE_SPB4"/>
    <property type="match status" value="1"/>
</dbReference>
<dbReference type="Pfam" id="PF00270">
    <property type="entry name" value="DEAD"/>
    <property type="match status" value="1"/>
</dbReference>
<evidence type="ECO:0000256" key="4">
    <source>
        <dbReference type="ARBA" id="ARBA00022840"/>
    </source>
</evidence>
<dbReference type="PROSITE" id="PS00039">
    <property type="entry name" value="DEAD_ATP_HELICASE"/>
    <property type="match status" value="1"/>
</dbReference>
<dbReference type="InterPro" id="IPR025313">
    <property type="entry name" value="SPB4-like_CTE"/>
</dbReference>
<dbReference type="EMBL" id="GG663741">
    <property type="protein sequence ID" value="EEH55720.1"/>
    <property type="molecule type" value="Genomic_DNA"/>
</dbReference>
<dbReference type="CDD" id="cd17960">
    <property type="entry name" value="DEADc_DDX55"/>
    <property type="match status" value="1"/>
</dbReference>
<dbReference type="GO" id="GO:0005524">
    <property type="term" value="F:ATP binding"/>
    <property type="evidence" value="ECO:0007669"/>
    <property type="project" value="UniProtKB-UniRule"/>
</dbReference>
<dbReference type="Proteomes" id="UP000001876">
    <property type="component" value="Unassembled WGS sequence"/>
</dbReference>
<reference evidence="11 12" key="1">
    <citation type="journal article" date="2009" name="Science">
        <title>Green evolution and dynamic adaptations revealed by genomes of the marine picoeukaryotes Micromonas.</title>
        <authorList>
            <person name="Worden A.Z."/>
            <person name="Lee J.H."/>
            <person name="Mock T."/>
            <person name="Rouze P."/>
            <person name="Simmons M.P."/>
            <person name="Aerts A.L."/>
            <person name="Allen A.E."/>
            <person name="Cuvelier M.L."/>
            <person name="Derelle E."/>
            <person name="Everett M.V."/>
            <person name="Foulon E."/>
            <person name="Grimwood J."/>
            <person name="Gundlach H."/>
            <person name="Henrissat B."/>
            <person name="Napoli C."/>
            <person name="McDonald S.M."/>
            <person name="Parker M.S."/>
            <person name="Rombauts S."/>
            <person name="Salamov A."/>
            <person name="Von Dassow P."/>
            <person name="Badger J.H."/>
            <person name="Coutinho P.M."/>
            <person name="Demir E."/>
            <person name="Dubchak I."/>
            <person name="Gentemann C."/>
            <person name="Eikrem W."/>
            <person name="Gready J.E."/>
            <person name="John U."/>
            <person name="Lanier W."/>
            <person name="Lindquist E.A."/>
            <person name="Lucas S."/>
            <person name="Mayer K.F."/>
            <person name="Moreau H."/>
            <person name="Not F."/>
            <person name="Otillar R."/>
            <person name="Panaud O."/>
            <person name="Pangilinan J."/>
            <person name="Paulsen I."/>
            <person name="Piegu B."/>
            <person name="Poliakov A."/>
            <person name="Robbens S."/>
            <person name="Schmutz J."/>
            <person name="Toulza E."/>
            <person name="Wyss T."/>
            <person name="Zelensky A."/>
            <person name="Zhou K."/>
            <person name="Armbrust E.V."/>
            <person name="Bhattacharya D."/>
            <person name="Goodenough U.W."/>
            <person name="Van de Peer Y."/>
            <person name="Grigoriev I.V."/>
        </authorList>
    </citation>
    <scope>NUCLEOTIDE SEQUENCE [LARGE SCALE GENOMIC DNA]</scope>
    <source>
        <strain evidence="11 12">CCMP1545</strain>
    </source>
</reference>
<dbReference type="InterPro" id="IPR014001">
    <property type="entry name" value="Helicase_ATP-bd"/>
</dbReference>
<dbReference type="CDD" id="cd18787">
    <property type="entry name" value="SF2_C_DEAD"/>
    <property type="match status" value="1"/>
</dbReference>
<dbReference type="GO" id="GO:0016887">
    <property type="term" value="F:ATP hydrolysis activity"/>
    <property type="evidence" value="ECO:0007669"/>
    <property type="project" value="RHEA"/>
</dbReference>
<evidence type="ECO:0000256" key="8">
    <source>
        <dbReference type="SAM" id="MobiDB-lite"/>
    </source>
</evidence>
<dbReference type="OrthoDB" id="7396459at2759"/>